<dbReference type="Pfam" id="PF02954">
    <property type="entry name" value="HTH_8"/>
    <property type="match status" value="1"/>
</dbReference>
<dbReference type="InterPro" id="IPR025662">
    <property type="entry name" value="Sigma_54_int_dom_ATP-bd_1"/>
</dbReference>
<dbReference type="GO" id="GO:0005524">
    <property type="term" value="F:ATP binding"/>
    <property type="evidence" value="ECO:0007669"/>
    <property type="project" value="UniProtKB-KW"/>
</dbReference>
<dbReference type="InterPro" id="IPR002197">
    <property type="entry name" value="HTH_Fis"/>
</dbReference>
<sequence>MKNKLLIVDDEPKILRSLKFLLEENFEIYTSKNSAEALDLFRKEKIFLVLLDLRLKEDSGLDLMKSLLEFEPNAIIIIMTAFSTIENSINAIKTGAYYFITKPIDTDQLLLLLNTANEKLKMIQKISHLEGHIKKDIIGESPRIKEIISIINKIKDTDATVLITGESGTGKELIAQKIHTLSNRADKPFVAINCAAMVGDLLESELFGYKKGAFTGAYKDEIGVIRRTDKGTLLLDEIGEMDLRLQSKLLRFLQAKEIRQIGDEKTHKVDVRIVCATNRDLKKEVEAGNFREDLYYRINVINLVAPSLRERIEDLKYLVPYFIDKYNISFNKNVKGITDKYYEQLKNYRFEGNIRELENIIQRAVLLSTGEYIEPDLLHITTHKAIDPIDDASDNYIKIYMGESMKEIEKKAIEFTLKNNNQNRKRTADSLGISERALRYKIKEYNL</sequence>
<dbReference type="GO" id="GO:0043565">
    <property type="term" value="F:sequence-specific DNA binding"/>
    <property type="evidence" value="ECO:0007669"/>
    <property type="project" value="InterPro"/>
</dbReference>
<dbReference type="SUPFAM" id="SSF46689">
    <property type="entry name" value="Homeodomain-like"/>
    <property type="match status" value="1"/>
</dbReference>
<dbReference type="InterPro" id="IPR002078">
    <property type="entry name" value="Sigma_54_int"/>
</dbReference>
<dbReference type="Pfam" id="PF25601">
    <property type="entry name" value="AAA_lid_14"/>
    <property type="match status" value="1"/>
</dbReference>
<dbReference type="FunFam" id="3.40.50.300:FF:000006">
    <property type="entry name" value="DNA-binding transcriptional regulator NtrC"/>
    <property type="match status" value="1"/>
</dbReference>
<dbReference type="STRING" id="84022.CACET_c03030"/>
<dbReference type="GO" id="GO:0000160">
    <property type="term" value="P:phosphorelay signal transduction system"/>
    <property type="evidence" value="ECO:0007669"/>
    <property type="project" value="InterPro"/>
</dbReference>
<dbReference type="KEGG" id="cace:CACET_c03030"/>
<dbReference type="Gene3D" id="3.40.50.300">
    <property type="entry name" value="P-loop containing nucleotide triphosphate hydrolases"/>
    <property type="match status" value="1"/>
</dbReference>
<dbReference type="OrthoDB" id="9803970at2"/>
<dbReference type="InterPro" id="IPR003593">
    <property type="entry name" value="AAA+_ATPase"/>
</dbReference>
<dbReference type="CDD" id="cd00009">
    <property type="entry name" value="AAA"/>
    <property type="match status" value="1"/>
</dbReference>
<evidence type="ECO:0000256" key="5">
    <source>
        <dbReference type="ARBA" id="ARBA00023163"/>
    </source>
</evidence>
<protein>
    <recommendedName>
        <fullName evidence="1">Stage 0 sporulation protein A homolog</fullName>
    </recommendedName>
</protein>
<accession>A0A0D8I6F4</accession>
<evidence type="ECO:0000256" key="6">
    <source>
        <dbReference type="ARBA" id="ARBA00024867"/>
    </source>
</evidence>
<organism evidence="7 8">
    <name type="scientific">Clostridium aceticum</name>
    <dbReference type="NCBI Taxonomy" id="84022"/>
    <lineage>
        <taxon>Bacteria</taxon>
        <taxon>Bacillati</taxon>
        <taxon>Bacillota</taxon>
        <taxon>Clostridia</taxon>
        <taxon>Eubacteriales</taxon>
        <taxon>Clostridiaceae</taxon>
        <taxon>Clostridium</taxon>
    </lineage>
</organism>
<gene>
    <name evidence="7" type="primary">atoC1</name>
    <name evidence="7" type="ORF">CACET_c03030</name>
</gene>
<dbReference type="SMART" id="SM00448">
    <property type="entry name" value="REC"/>
    <property type="match status" value="1"/>
</dbReference>
<name>A0A0D8I6F4_9CLOT</name>
<keyword evidence="5" id="KW-0804">Transcription</keyword>
<dbReference type="PROSITE" id="PS50045">
    <property type="entry name" value="SIGMA54_INTERACT_4"/>
    <property type="match status" value="1"/>
</dbReference>
<dbReference type="Pfam" id="PF00158">
    <property type="entry name" value="Sigma54_activat"/>
    <property type="match status" value="1"/>
</dbReference>
<evidence type="ECO:0000256" key="3">
    <source>
        <dbReference type="ARBA" id="ARBA00022840"/>
    </source>
</evidence>
<evidence type="ECO:0000313" key="7">
    <source>
        <dbReference type="EMBL" id="AKL93819.1"/>
    </source>
</evidence>
<dbReference type="InterPro" id="IPR011006">
    <property type="entry name" value="CheY-like_superfamily"/>
</dbReference>
<dbReference type="InterPro" id="IPR009057">
    <property type="entry name" value="Homeodomain-like_sf"/>
</dbReference>
<dbReference type="PANTHER" id="PTHR32071">
    <property type="entry name" value="TRANSCRIPTIONAL REGULATORY PROTEIN"/>
    <property type="match status" value="1"/>
</dbReference>
<dbReference type="InterPro" id="IPR058031">
    <property type="entry name" value="AAA_lid_NorR"/>
</dbReference>
<dbReference type="SMART" id="SM00382">
    <property type="entry name" value="AAA"/>
    <property type="match status" value="1"/>
</dbReference>
<dbReference type="Gene3D" id="1.10.10.60">
    <property type="entry name" value="Homeodomain-like"/>
    <property type="match status" value="1"/>
</dbReference>
<keyword evidence="3" id="KW-0067">ATP-binding</keyword>
<dbReference type="Gene3D" id="3.40.50.2300">
    <property type="match status" value="1"/>
</dbReference>
<evidence type="ECO:0000256" key="4">
    <source>
        <dbReference type="ARBA" id="ARBA00023015"/>
    </source>
</evidence>
<comment type="function">
    <text evidence="6">May play the central regulatory role in sporulation. It may be an element of the effector pathway responsible for the activation of sporulation genes in response to nutritional stress. Spo0A may act in concert with spo0H (a sigma factor) to control the expression of some genes that are critical to the sporulation process.</text>
</comment>
<evidence type="ECO:0000313" key="8">
    <source>
        <dbReference type="Proteomes" id="UP000035704"/>
    </source>
</evidence>
<keyword evidence="4" id="KW-0805">Transcription regulation</keyword>
<dbReference type="PRINTS" id="PR01590">
    <property type="entry name" value="HTHFIS"/>
</dbReference>
<dbReference type="Proteomes" id="UP000035704">
    <property type="component" value="Chromosome"/>
</dbReference>
<dbReference type="PROSITE" id="PS50110">
    <property type="entry name" value="RESPONSE_REGULATORY"/>
    <property type="match status" value="1"/>
</dbReference>
<dbReference type="SUPFAM" id="SSF52540">
    <property type="entry name" value="P-loop containing nucleoside triphosphate hydrolases"/>
    <property type="match status" value="1"/>
</dbReference>
<dbReference type="RefSeq" id="WP_044826135.1">
    <property type="nucleotide sequence ID" value="NZ_CP009687.1"/>
</dbReference>
<dbReference type="InterPro" id="IPR001789">
    <property type="entry name" value="Sig_transdc_resp-reg_receiver"/>
</dbReference>
<dbReference type="PANTHER" id="PTHR32071:SF113">
    <property type="entry name" value="ALGINATE BIOSYNTHESIS TRANSCRIPTIONAL REGULATORY PROTEIN ALGB"/>
    <property type="match status" value="1"/>
</dbReference>
<keyword evidence="8" id="KW-1185">Reference proteome</keyword>
<dbReference type="SUPFAM" id="SSF52172">
    <property type="entry name" value="CheY-like"/>
    <property type="match status" value="1"/>
</dbReference>
<dbReference type="GO" id="GO:0006355">
    <property type="term" value="P:regulation of DNA-templated transcription"/>
    <property type="evidence" value="ECO:0007669"/>
    <property type="project" value="InterPro"/>
</dbReference>
<dbReference type="PROSITE" id="PS00675">
    <property type="entry name" value="SIGMA54_INTERACT_1"/>
    <property type="match status" value="1"/>
</dbReference>
<dbReference type="Pfam" id="PF00072">
    <property type="entry name" value="Response_reg"/>
    <property type="match status" value="1"/>
</dbReference>
<dbReference type="AlphaFoldDB" id="A0A0D8I6F4"/>
<dbReference type="EMBL" id="CP009687">
    <property type="protein sequence ID" value="AKL93819.1"/>
    <property type="molecule type" value="Genomic_DNA"/>
</dbReference>
<reference evidence="7 8" key="1">
    <citation type="submission" date="2014-10" db="EMBL/GenBank/DDBJ databases">
        <title>Genome sequence of Clostridium aceticum DSM 1496.</title>
        <authorList>
            <person name="Poehlein A."/>
            <person name="Schiel-Bengelsdorf B."/>
            <person name="Gottschalk G."/>
            <person name="Duerre P."/>
            <person name="Daniel R."/>
        </authorList>
    </citation>
    <scope>NUCLEOTIDE SEQUENCE [LARGE SCALE GENOMIC DNA]</scope>
    <source>
        <strain evidence="7 8">DSM 1496</strain>
    </source>
</reference>
<proteinExistence type="predicted"/>
<evidence type="ECO:0000256" key="2">
    <source>
        <dbReference type="ARBA" id="ARBA00022741"/>
    </source>
</evidence>
<dbReference type="InterPro" id="IPR027417">
    <property type="entry name" value="P-loop_NTPase"/>
</dbReference>
<evidence type="ECO:0000256" key="1">
    <source>
        <dbReference type="ARBA" id="ARBA00018672"/>
    </source>
</evidence>
<dbReference type="PATRIC" id="fig|84022.5.peg.2051"/>
<dbReference type="Gene3D" id="1.10.8.60">
    <property type="match status" value="1"/>
</dbReference>
<keyword evidence="2" id="KW-0547">Nucleotide-binding</keyword>